<name>A0AAU9TSX9_EUPED</name>
<feature type="compositionally biased region" description="Polar residues" evidence="1">
    <location>
        <begin position="85"/>
        <end position="99"/>
    </location>
</feature>
<keyword evidence="3" id="KW-1185">Reference proteome</keyword>
<sequence length="130" mass="14536">MRLIPVRTLQRWHKNVSNKPNNINDDGTLQAKSLATDSITEIIDNSRSGDGNDISTSYSKNSTDKDVDNLSNPNDNDQDIADCDNNINENKSGSNTNLEKNIDDDHNDSEVNEDTSTIIELLYRDIIVDI</sequence>
<dbReference type="AlphaFoldDB" id="A0AAU9TSX9"/>
<organism evidence="2 3">
    <name type="scientific">Euphydryas editha</name>
    <name type="common">Edith's checkerspot</name>
    <dbReference type="NCBI Taxonomy" id="104508"/>
    <lineage>
        <taxon>Eukaryota</taxon>
        <taxon>Metazoa</taxon>
        <taxon>Ecdysozoa</taxon>
        <taxon>Arthropoda</taxon>
        <taxon>Hexapoda</taxon>
        <taxon>Insecta</taxon>
        <taxon>Pterygota</taxon>
        <taxon>Neoptera</taxon>
        <taxon>Endopterygota</taxon>
        <taxon>Lepidoptera</taxon>
        <taxon>Glossata</taxon>
        <taxon>Ditrysia</taxon>
        <taxon>Papilionoidea</taxon>
        <taxon>Nymphalidae</taxon>
        <taxon>Nymphalinae</taxon>
        <taxon>Euphydryas</taxon>
    </lineage>
</organism>
<dbReference type="EMBL" id="CAKOGL010000007">
    <property type="protein sequence ID" value="CAH2088569.1"/>
    <property type="molecule type" value="Genomic_DNA"/>
</dbReference>
<feature type="compositionally biased region" description="Polar residues" evidence="1">
    <location>
        <begin position="43"/>
        <end position="61"/>
    </location>
</feature>
<proteinExistence type="predicted"/>
<evidence type="ECO:0000256" key="1">
    <source>
        <dbReference type="SAM" id="MobiDB-lite"/>
    </source>
</evidence>
<protein>
    <submittedName>
        <fullName evidence="2">Uncharacterized protein</fullName>
    </submittedName>
</protein>
<gene>
    <name evidence="2" type="ORF">EEDITHA_LOCUS4717</name>
</gene>
<evidence type="ECO:0000313" key="3">
    <source>
        <dbReference type="Proteomes" id="UP001153954"/>
    </source>
</evidence>
<accession>A0AAU9TSX9</accession>
<reference evidence="2" key="1">
    <citation type="submission" date="2022-03" db="EMBL/GenBank/DDBJ databases">
        <authorList>
            <person name="Tunstrom K."/>
        </authorList>
    </citation>
    <scope>NUCLEOTIDE SEQUENCE</scope>
</reference>
<feature type="region of interest" description="Disordered" evidence="1">
    <location>
        <begin position="43"/>
        <end position="112"/>
    </location>
</feature>
<dbReference type="Proteomes" id="UP001153954">
    <property type="component" value="Unassembled WGS sequence"/>
</dbReference>
<evidence type="ECO:0000313" key="2">
    <source>
        <dbReference type="EMBL" id="CAH2088569.1"/>
    </source>
</evidence>
<comment type="caution">
    <text evidence="2">The sequence shown here is derived from an EMBL/GenBank/DDBJ whole genome shotgun (WGS) entry which is preliminary data.</text>
</comment>